<dbReference type="EMBL" id="JACHMY010000001">
    <property type="protein sequence ID" value="MBB5835221.1"/>
    <property type="molecule type" value="Genomic_DNA"/>
</dbReference>
<dbReference type="Pfam" id="PF00732">
    <property type="entry name" value="GMC_oxred_N"/>
    <property type="match status" value="1"/>
</dbReference>
<evidence type="ECO:0000256" key="2">
    <source>
        <dbReference type="ARBA" id="ARBA00010790"/>
    </source>
</evidence>
<dbReference type="Gene3D" id="3.50.50.60">
    <property type="entry name" value="FAD/NAD(P)-binding domain"/>
    <property type="match status" value="2"/>
</dbReference>
<feature type="region of interest" description="Disordered" evidence="6">
    <location>
        <begin position="199"/>
        <end position="234"/>
    </location>
</feature>
<evidence type="ECO:0000256" key="1">
    <source>
        <dbReference type="ARBA" id="ARBA00001974"/>
    </source>
</evidence>
<dbReference type="InterPro" id="IPR036188">
    <property type="entry name" value="FAD/NAD-bd_sf"/>
</dbReference>
<dbReference type="InterPro" id="IPR027056">
    <property type="entry name" value="Gluconate_2DH_su3"/>
</dbReference>
<evidence type="ECO:0000313" key="10">
    <source>
        <dbReference type="Proteomes" id="UP000549971"/>
    </source>
</evidence>
<dbReference type="GO" id="GO:0016614">
    <property type="term" value="F:oxidoreductase activity, acting on CH-OH group of donors"/>
    <property type="evidence" value="ECO:0007669"/>
    <property type="project" value="InterPro"/>
</dbReference>
<sequence length="688" mass="72112">MNTALLEAVLDTIIPADDFPSGVDAGGLRYLDRLLDERPDWVTPVQAALDAIEAAGIALFGSPFEQLSGQRRVEVLDTLAGDASYAWFAKVVNAGYYADPGNGGNDAAVSWSMMGWRPWPGERPDVEQPGPRNVIAPGTVETRYDAIVVGSGAGGGVAAAGLAAAGRNVLVIEAGGWPDVEALATDHLRSARALLELDPVTGPPAGSPRVLELGGRRSMQRPGDPGWNGNATTAGGGTRVYGAQAWRFAPDDFRMASRYGVPEGSALADWPFGYDELEPYYARAEWEIGVSGDDHDGGHAGHRSRPYPMKPLPAGIAADRLAAGARRLGVSTLAVPLLVNSAAYQGRLACAQCAMCIAFACPVDAKNGSHNTVLQRAFATGRCSIMLHATVERLLVDSGGRVTGVAVVGERDGVVWRCSVAASEVVLAAGAIETARLLLNSTSEREPQGIGNNTDQVGRHLQGHRYGGALGIFGEVVEELIGPGASIATADYRFGNEGVVGGGIIANEFVPTPSNTYGYLTAAGLIPLHGAAAKAGMRDLPWRMVRLAGPIQEMTSRDSRVTVDRAVRDRFGVPVVKLAGGAHPEDLRAWDFLTDRAADWLRAAGAEIVVPGSRGDGHGPSGGQHQAGTCRMGDDPATSVTDPWGRVWGHDNLRICDASLHVTNGGVNPVLTVFANAYRVIDHLTGGG</sequence>
<gene>
    <name evidence="9" type="ORF">HDA39_001955</name>
</gene>
<accession>A0A7W9J409</accession>
<comment type="caution">
    <text evidence="9">The sequence shown here is derived from an EMBL/GenBank/DDBJ whole genome shotgun (WGS) entry which is preliminary data.</text>
</comment>
<dbReference type="Proteomes" id="UP000549971">
    <property type="component" value="Unassembled WGS sequence"/>
</dbReference>
<feature type="domain" description="Glucose-methanol-choline oxidoreductase N-terminal" evidence="7">
    <location>
        <begin position="273"/>
        <end position="464"/>
    </location>
</feature>
<feature type="region of interest" description="Disordered" evidence="6">
    <location>
        <begin position="612"/>
        <end position="631"/>
    </location>
</feature>
<protein>
    <submittedName>
        <fullName evidence="9">Choline dehydrogenase-like flavoprotein</fullName>
    </submittedName>
</protein>
<evidence type="ECO:0000256" key="3">
    <source>
        <dbReference type="ARBA" id="ARBA00022630"/>
    </source>
</evidence>
<dbReference type="PANTHER" id="PTHR42784:SF1">
    <property type="entry name" value="PYRANOSE 2-OXIDASE"/>
    <property type="match status" value="1"/>
</dbReference>
<keyword evidence="3" id="KW-0285">Flavoprotein</keyword>
<evidence type="ECO:0000256" key="6">
    <source>
        <dbReference type="SAM" id="MobiDB-lite"/>
    </source>
</evidence>
<evidence type="ECO:0000256" key="4">
    <source>
        <dbReference type="ARBA" id="ARBA00022827"/>
    </source>
</evidence>
<comment type="similarity">
    <text evidence="2">Belongs to the GMC oxidoreductase family.</text>
</comment>
<dbReference type="Pfam" id="PF13618">
    <property type="entry name" value="Gluconate_2-dh3"/>
    <property type="match status" value="1"/>
</dbReference>
<evidence type="ECO:0000259" key="7">
    <source>
        <dbReference type="Pfam" id="PF00732"/>
    </source>
</evidence>
<reference evidence="9 10" key="1">
    <citation type="submission" date="2020-08" db="EMBL/GenBank/DDBJ databases">
        <title>Sequencing the genomes of 1000 actinobacteria strains.</title>
        <authorList>
            <person name="Klenk H.-P."/>
        </authorList>
    </citation>
    <scope>NUCLEOTIDE SEQUENCE [LARGE SCALE GENOMIC DNA]</scope>
    <source>
        <strain evidence="9 10">DSM 28967</strain>
    </source>
</reference>
<dbReference type="InterPro" id="IPR000172">
    <property type="entry name" value="GMC_OxRdtase_N"/>
</dbReference>
<dbReference type="AlphaFoldDB" id="A0A7W9J409"/>
<evidence type="ECO:0000259" key="8">
    <source>
        <dbReference type="Pfam" id="PF05199"/>
    </source>
</evidence>
<proteinExistence type="inferred from homology"/>
<evidence type="ECO:0000256" key="5">
    <source>
        <dbReference type="ARBA" id="ARBA00023002"/>
    </source>
</evidence>
<dbReference type="InterPro" id="IPR051473">
    <property type="entry name" value="P2Ox-like"/>
</dbReference>
<dbReference type="RefSeq" id="WP_184794897.1">
    <property type="nucleotide sequence ID" value="NZ_JACHMY010000001.1"/>
</dbReference>
<dbReference type="InterPro" id="IPR007867">
    <property type="entry name" value="GMC_OxRtase_C"/>
</dbReference>
<comment type="cofactor">
    <cofactor evidence="1">
        <name>FAD</name>
        <dbReference type="ChEBI" id="CHEBI:57692"/>
    </cofactor>
</comment>
<feature type="domain" description="Glucose-methanol-choline oxidoreductase C-terminal" evidence="8">
    <location>
        <begin position="557"/>
        <end position="677"/>
    </location>
</feature>
<dbReference type="PANTHER" id="PTHR42784">
    <property type="entry name" value="PYRANOSE 2-OXIDASE"/>
    <property type="match status" value="1"/>
</dbReference>
<organism evidence="9 10">
    <name type="scientific">Kribbella italica</name>
    <dbReference type="NCBI Taxonomy" id="1540520"/>
    <lineage>
        <taxon>Bacteria</taxon>
        <taxon>Bacillati</taxon>
        <taxon>Actinomycetota</taxon>
        <taxon>Actinomycetes</taxon>
        <taxon>Propionibacteriales</taxon>
        <taxon>Kribbellaceae</taxon>
        <taxon>Kribbella</taxon>
    </lineage>
</organism>
<keyword evidence="4" id="KW-0274">FAD</keyword>
<evidence type="ECO:0000313" key="9">
    <source>
        <dbReference type="EMBL" id="MBB5835221.1"/>
    </source>
</evidence>
<dbReference type="Pfam" id="PF05199">
    <property type="entry name" value="GMC_oxred_C"/>
    <property type="match status" value="1"/>
</dbReference>
<dbReference type="SUPFAM" id="SSF51905">
    <property type="entry name" value="FAD/NAD(P)-binding domain"/>
    <property type="match status" value="1"/>
</dbReference>
<dbReference type="GO" id="GO:0050660">
    <property type="term" value="F:flavin adenine dinucleotide binding"/>
    <property type="evidence" value="ECO:0007669"/>
    <property type="project" value="InterPro"/>
</dbReference>
<keyword evidence="10" id="KW-1185">Reference proteome</keyword>
<name>A0A7W9J409_9ACTN</name>
<keyword evidence="5" id="KW-0560">Oxidoreductase</keyword>